<evidence type="ECO:0000313" key="4">
    <source>
        <dbReference type="EMBL" id="HIR04952.1"/>
    </source>
</evidence>
<dbReference type="PANTHER" id="PTHR30290">
    <property type="entry name" value="PERIPLASMIC BINDING COMPONENT OF ABC TRANSPORTER"/>
    <property type="match status" value="1"/>
</dbReference>
<evidence type="ECO:0000259" key="3">
    <source>
        <dbReference type="Pfam" id="PF00496"/>
    </source>
</evidence>
<evidence type="ECO:0000256" key="1">
    <source>
        <dbReference type="SAM" id="MobiDB-lite"/>
    </source>
</evidence>
<sequence length="534" mass="58405">MRKQLVLALCAAMLLTACSSGGGDATTAAAGADTTAAAGDSAGETTGETTGEAAPTGAAASSTGNVKDTIVIANEAEPTSLDPACGNGLSVNLVDNLIYDSLVDRDQEGNILPRLATEWEFIDDTHIQFKLREDVVFSNGNPFTASDVIFSLNRTLDEPTALSTMVWYSPDESSVVDDHTVIVGMHEPYAAALYVLAGGRTWIGDEETITEMGADAHARMPVGTGPYKLTEWVSGSSLSLTANENYWGEQPATPNVRINVIAEPNNRVIALETGEADQALYVSGSDIDRVNAIDGYRIEQGPSEKYYLITMAMDCEKLSDIRVRQALCYALDKNALVAGSFDGGAHVLNGYYPSMVEGFKDFGEWEYDPQKATELLNEAGATGLELELHILPGTEYQRMAQIVQAYWEAVGIKVNIEQSALATREAQGPWETSIRIATADEISNILIIYEKEFGSRLAPNDDHLDSMLKELKTIYDTDERLALEEEIQDYLDEIRFSIPFAEVDTIYGVSDKIENYVYDRRIDRQNIVDWVVYE</sequence>
<dbReference type="GO" id="GO:0042597">
    <property type="term" value="C:periplasmic space"/>
    <property type="evidence" value="ECO:0007669"/>
    <property type="project" value="UniProtKB-ARBA"/>
</dbReference>
<dbReference type="Gene3D" id="3.40.190.10">
    <property type="entry name" value="Periplasmic binding protein-like II"/>
    <property type="match status" value="1"/>
</dbReference>
<reference evidence="4" key="2">
    <citation type="journal article" date="2021" name="PeerJ">
        <title>Extensive microbial diversity within the chicken gut microbiome revealed by metagenomics and culture.</title>
        <authorList>
            <person name="Gilroy R."/>
            <person name="Ravi A."/>
            <person name="Getino M."/>
            <person name="Pursley I."/>
            <person name="Horton D.L."/>
            <person name="Alikhan N.F."/>
            <person name="Baker D."/>
            <person name="Gharbi K."/>
            <person name="Hall N."/>
            <person name="Watson M."/>
            <person name="Adriaenssens E.M."/>
            <person name="Foster-Nyarko E."/>
            <person name="Jarju S."/>
            <person name="Secka A."/>
            <person name="Antonio M."/>
            <person name="Oren A."/>
            <person name="Chaudhuri R.R."/>
            <person name="La Ragione R."/>
            <person name="Hildebrand F."/>
            <person name="Pallen M.J."/>
        </authorList>
    </citation>
    <scope>NUCLEOTIDE SEQUENCE</scope>
    <source>
        <strain evidence="4">CHK180-2868</strain>
    </source>
</reference>
<dbReference type="SUPFAM" id="SSF53850">
    <property type="entry name" value="Periplasmic binding protein-like II"/>
    <property type="match status" value="1"/>
</dbReference>
<dbReference type="Gene3D" id="3.10.105.10">
    <property type="entry name" value="Dipeptide-binding Protein, Domain 3"/>
    <property type="match status" value="1"/>
</dbReference>
<dbReference type="Gene3D" id="3.90.76.10">
    <property type="entry name" value="Dipeptide-binding Protein, Domain 1"/>
    <property type="match status" value="1"/>
</dbReference>
<dbReference type="InterPro" id="IPR039424">
    <property type="entry name" value="SBP_5"/>
</dbReference>
<dbReference type="AlphaFoldDB" id="A0A9D1D4P9"/>
<feature type="chain" id="PRO_5039630724" evidence="2">
    <location>
        <begin position="23"/>
        <end position="534"/>
    </location>
</feature>
<dbReference type="CDD" id="cd00995">
    <property type="entry name" value="PBP2_NikA_DppA_OppA_like"/>
    <property type="match status" value="1"/>
</dbReference>
<name>A0A9D1D4P9_9FIRM</name>
<dbReference type="Proteomes" id="UP000824250">
    <property type="component" value="Unassembled WGS sequence"/>
</dbReference>
<dbReference type="PROSITE" id="PS51257">
    <property type="entry name" value="PROKAR_LIPOPROTEIN"/>
    <property type="match status" value="1"/>
</dbReference>
<feature type="domain" description="Solute-binding protein family 5" evidence="3">
    <location>
        <begin position="111"/>
        <end position="423"/>
    </location>
</feature>
<evidence type="ECO:0000313" key="5">
    <source>
        <dbReference type="Proteomes" id="UP000824250"/>
    </source>
</evidence>
<keyword evidence="2" id="KW-0732">Signal</keyword>
<reference evidence="4" key="1">
    <citation type="submission" date="2020-10" db="EMBL/GenBank/DDBJ databases">
        <authorList>
            <person name="Gilroy R."/>
        </authorList>
    </citation>
    <scope>NUCLEOTIDE SEQUENCE</scope>
    <source>
        <strain evidence="4">CHK180-2868</strain>
    </source>
</reference>
<dbReference type="InterPro" id="IPR030678">
    <property type="entry name" value="Peptide/Ni-bd"/>
</dbReference>
<dbReference type="GO" id="GO:0015833">
    <property type="term" value="P:peptide transport"/>
    <property type="evidence" value="ECO:0007669"/>
    <property type="project" value="TreeGrafter"/>
</dbReference>
<dbReference type="Pfam" id="PF00496">
    <property type="entry name" value="SBP_bac_5"/>
    <property type="match status" value="1"/>
</dbReference>
<proteinExistence type="predicted"/>
<feature type="signal peptide" evidence="2">
    <location>
        <begin position="1"/>
        <end position="22"/>
    </location>
</feature>
<accession>A0A9D1D4P9</accession>
<dbReference type="GO" id="GO:0043190">
    <property type="term" value="C:ATP-binding cassette (ABC) transporter complex"/>
    <property type="evidence" value="ECO:0007669"/>
    <property type="project" value="InterPro"/>
</dbReference>
<comment type="caution">
    <text evidence="4">The sequence shown here is derived from an EMBL/GenBank/DDBJ whole genome shotgun (WGS) entry which is preliminary data.</text>
</comment>
<feature type="region of interest" description="Disordered" evidence="1">
    <location>
        <begin position="37"/>
        <end position="62"/>
    </location>
</feature>
<dbReference type="EMBL" id="DVGC01000015">
    <property type="protein sequence ID" value="HIR04952.1"/>
    <property type="molecule type" value="Genomic_DNA"/>
</dbReference>
<dbReference type="InterPro" id="IPR000914">
    <property type="entry name" value="SBP_5_dom"/>
</dbReference>
<dbReference type="GO" id="GO:1904680">
    <property type="term" value="F:peptide transmembrane transporter activity"/>
    <property type="evidence" value="ECO:0007669"/>
    <property type="project" value="TreeGrafter"/>
</dbReference>
<dbReference type="PIRSF" id="PIRSF002741">
    <property type="entry name" value="MppA"/>
    <property type="match status" value="1"/>
</dbReference>
<dbReference type="PANTHER" id="PTHR30290:SF81">
    <property type="entry name" value="OLIGOPEPTIDE-BINDING PROTEIN OPPA"/>
    <property type="match status" value="1"/>
</dbReference>
<protein>
    <submittedName>
        <fullName evidence="4">ABC transporter substrate-binding protein</fullName>
    </submittedName>
</protein>
<organism evidence="4 5">
    <name type="scientific">Candidatus Copromonas faecavium</name>
    <name type="common">nom. illeg.</name>
    <dbReference type="NCBI Taxonomy" id="2840740"/>
    <lineage>
        <taxon>Bacteria</taxon>
        <taxon>Bacillati</taxon>
        <taxon>Bacillota</taxon>
        <taxon>Clostridia</taxon>
        <taxon>Lachnospirales</taxon>
        <taxon>Lachnospiraceae</taxon>
        <taxon>Candidatus Copromonas (nom. illeg.)</taxon>
    </lineage>
</organism>
<gene>
    <name evidence="4" type="ORF">IAB28_03175</name>
</gene>
<evidence type="ECO:0000256" key="2">
    <source>
        <dbReference type="SAM" id="SignalP"/>
    </source>
</evidence>